<evidence type="ECO:0000256" key="1">
    <source>
        <dbReference type="SAM" id="MobiDB-lite"/>
    </source>
</evidence>
<proteinExistence type="predicted"/>
<dbReference type="Proteomes" id="UP001383192">
    <property type="component" value="Unassembled WGS sequence"/>
</dbReference>
<organism evidence="2 3">
    <name type="scientific">Paramarasmius palmivorus</name>
    <dbReference type="NCBI Taxonomy" id="297713"/>
    <lineage>
        <taxon>Eukaryota</taxon>
        <taxon>Fungi</taxon>
        <taxon>Dikarya</taxon>
        <taxon>Basidiomycota</taxon>
        <taxon>Agaricomycotina</taxon>
        <taxon>Agaricomycetes</taxon>
        <taxon>Agaricomycetidae</taxon>
        <taxon>Agaricales</taxon>
        <taxon>Marasmiineae</taxon>
        <taxon>Marasmiaceae</taxon>
        <taxon>Paramarasmius</taxon>
    </lineage>
</organism>
<sequence>MPPKQDDLFIDSDSDISIPDDSEFGQKKDKGKGKANEKRKKGESKRKPKDVQAYTWEASYTRSWETVREDEAGSLQHAVEDYVARGRRKRHRVLFMFYLNGF</sequence>
<dbReference type="AlphaFoldDB" id="A0AAW0DNB2"/>
<gene>
    <name evidence="2" type="ORF">VNI00_003940</name>
</gene>
<name>A0AAW0DNB2_9AGAR</name>
<evidence type="ECO:0000313" key="2">
    <source>
        <dbReference type="EMBL" id="KAK7053314.1"/>
    </source>
</evidence>
<protein>
    <submittedName>
        <fullName evidence="2">Uncharacterized protein</fullName>
    </submittedName>
</protein>
<dbReference type="EMBL" id="JAYKXP010000010">
    <property type="protein sequence ID" value="KAK7053314.1"/>
    <property type="molecule type" value="Genomic_DNA"/>
</dbReference>
<accession>A0AAW0DNB2</accession>
<evidence type="ECO:0000313" key="3">
    <source>
        <dbReference type="Proteomes" id="UP001383192"/>
    </source>
</evidence>
<feature type="region of interest" description="Disordered" evidence="1">
    <location>
        <begin position="1"/>
        <end position="50"/>
    </location>
</feature>
<feature type="compositionally biased region" description="Basic residues" evidence="1">
    <location>
        <begin position="37"/>
        <end position="48"/>
    </location>
</feature>
<comment type="caution">
    <text evidence="2">The sequence shown here is derived from an EMBL/GenBank/DDBJ whole genome shotgun (WGS) entry which is preliminary data.</text>
</comment>
<reference evidence="2 3" key="1">
    <citation type="submission" date="2024-01" db="EMBL/GenBank/DDBJ databases">
        <title>A draft genome for a cacao thread blight-causing isolate of Paramarasmius palmivorus.</title>
        <authorList>
            <person name="Baruah I.K."/>
            <person name="Bukari Y."/>
            <person name="Amoako-Attah I."/>
            <person name="Meinhardt L.W."/>
            <person name="Bailey B.A."/>
            <person name="Cohen S.P."/>
        </authorList>
    </citation>
    <scope>NUCLEOTIDE SEQUENCE [LARGE SCALE GENOMIC DNA]</scope>
    <source>
        <strain evidence="2 3">GH-12</strain>
    </source>
</reference>
<feature type="compositionally biased region" description="Basic and acidic residues" evidence="1">
    <location>
        <begin position="24"/>
        <end position="36"/>
    </location>
</feature>
<keyword evidence="3" id="KW-1185">Reference proteome</keyword>
<feature type="compositionally biased region" description="Acidic residues" evidence="1">
    <location>
        <begin position="8"/>
        <end position="23"/>
    </location>
</feature>